<dbReference type="InterPro" id="IPR029056">
    <property type="entry name" value="Ribokinase-like"/>
</dbReference>
<dbReference type="Gene3D" id="3.40.50.10260">
    <property type="entry name" value="YjeF N-terminal domain"/>
    <property type="match status" value="1"/>
</dbReference>
<sequence>MQKLNTAAQMRHMDQTAMHGIYAIAPAILMENAGHAVVEKGDAFVGGWGGKDVVILCGKGNNGGDGFVIARQLLTAGARVYVYILGQPEDYSEEACDHLTTLRQLADEDLCILEFFQGRPCDWGLLTKRLEASQVVIDALLGTGFHGDLREPMSRIVAIVNAVAATGSLQVIAVDIPTGVNADTGAVSGAGSDEENGPLFADLTVTFGALKRGLVFYPGRACAGQIELDAIGMPWPLLQAQEADPAYLLMEQDIAEVLVPRRPDSHKGTHGTIAIVTGSSDMAGAALMAVRGAIRSGAGKVFLRVPKETAGYCIGKEIEAMVHGVGTGDHFTAADAEEILADCRTKRWSVIAMGPGLGVHEETKAFVKAVIAGTTCPIVLDADALNVLTGEREFLAPYGSRLILTPHLAEFSRLSGFSMADIEADPLGKAKEFVRQWHVNLVLKGAPTVIVSAKTCHAYVNPTGNAGMACGGMGDILTGMTASFAVHAGLPDLCSAACAAVYVHGAAGDYCHDEYGSYGFSPVDVADAVPRVIRRLEENMERPVLQRPLVTED</sequence>
<protein>
    <recommendedName>
        <fullName evidence="19">Bifunctional NAD(P)H-hydrate repair enzyme</fullName>
    </recommendedName>
    <alternativeName>
        <fullName evidence="19">Nicotinamide nucleotide repair protein</fullName>
    </alternativeName>
    <domain>
        <recommendedName>
            <fullName evidence="19">ADP-dependent (S)-NAD(P)H-hydrate dehydratase</fullName>
            <ecNumber evidence="19">4.2.1.136</ecNumber>
        </recommendedName>
        <alternativeName>
            <fullName evidence="19">ADP-dependent NAD(P)HX dehydratase</fullName>
        </alternativeName>
    </domain>
    <domain>
        <recommendedName>
            <fullName evidence="19">NAD(P)H-hydrate epimerase</fullName>
            <ecNumber evidence="19">5.1.99.6</ecNumber>
        </recommendedName>
    </domain>
</protein>
<dbReference type="InterPro" id="IPR000631">
    <property type="entry name" value="CARKD"/>
</dbReference>
<evidence type="ECO:0000256" key="3">
    <source>
        <dbReference type="ARBA" id="ARBA00006001"/>
    </source>
</evidence>
<dbReference type="NCBIfam" id="TIGR00196">
    <property type="entry name" value="yjeF_cterm"/>
    <property type="match status" value="1"/>
</dbReference>
<keyword evidence="5 18" id="KW-0479">Metal-binding</keyword>
<comment type="similarity">
    <text evidence="4 19">In the C-terminal section; belongs to the NnrD/CARKD family.</text>
</comment>
<organism evidence="22 23">
    <name type="scientific">Megasphaera hominis</name>
    <dbReference type="NCBI Taxonomy" id="159836"/>
    <lineage>
        <taxon>Bacteria</taxon>
        <taxon>Bacillati</taxon>
        <taxon>Bacillota</taxon>
        <taxon>Negativicutes</taxon>
        <taxon>Veillonellales</taxon>
        <taxon>Veillonellaceae</taxon>
        <taxon>Megasphaera</taxon>
    </lineage>
</organism>
<dbReference type="InterPro" id="IPR004443">
    <property type="entry name" value="YjeF_N_dom"/>
</dbReference>
<name>A0ABR6VGD3_9FIRM</name>
<dbReference type="PROSITE" id="PS51385">
    <property type="entry name" value="YJEF_N"/>
    <property type="match status" value="1"/>
</dbReference>
<evidence type="ECO:0000256" key="16">
    <source>
        <dbReference type="ARBA" id="ARBA00049209"/>
    </source>
</evidence>
<comment type="function">
    <text evidence="14 19">Bifunctional enzyme that catalyzes the epimerization of the S- and R-forms of NAD(P)HX and the dehydration of the S-form of NAD(P)HX at the expense of ADP, which is converted to AMP. This allows the repair of both epimers of NAD(P)HX, a damaged form of NAD(P)H that is a result of enzymatic or heat-dependent hydration.</text>
</comment>
<evidence type="ECO:0000259" key="21">
    <source>
        <dbReference type="PROSITE" id="PS51385"/>
    </source>
</evidence>
<dbReference type="PANTHER" id="PTHR12592">
    <property type="entry name" value="ATP-DEPENDENT (S)-NAD(P)H-HYDRATE DEHYDRATASE FAMILY MEMBER"/>
    <property type="match status" value="1"/>
</dbReference>
<evidence type="ECO:0000256" key="2">
    <source>
        <dbReference type="ARBA" id="ARBA00000909"/>
    </source>
</evidence>
<feature type="binding site" evidence="17">
    <location>
        <position position="474"/>
    </location>
    <ligand>
        <name>AMP</name>
        <dbReference type="ChEBI" id="CHEBI:456215"/>
    </ligand>
</feature>
<dbReference type="EMBL" id="JACOGK010000001">
    <property type="protein sequence ID" value="MBC3535792.1"/>
    <property type="molecule type" value="Genomic_DNA"/>
</dbReference>
<reference evidence="22 23" key="1">
    <citation type="submission" date="2020-08" db="EMBL/GenBank/DDBJ databases">
        <authorList>
            <person name="Liu C."/>
            <person name="Sun Q."/>
        </authorList>
    </citation>
    <scope>NUCLEOTIDE SEQUENCE [LARGE SCALE GENOMIC DNA]</scope>
    <source>
        <strain evidence="22 23">NSJ-59</strain>
    </source>
</reference>
<evidence type="ECO:0000256" key="12">
    <source>
        <dbReference type="ARBA" id="ARBA00023239"/>
    </source>
</evidence>
<feature type="binding site" evidence="18">
    <location>
        <position position="175"/>
    </location>
    <ligand>
        <name>(6S)-NADPHX</name>
        <dbReference type="ChEBI" id="CHEBI:64076"/>
    </ligand>
</feature>
<dbReference type="InterPro" id="IPR036652">
    <property type="entry name" value="YjeF_N_dom_sf"/>
</dbReference>
<evidence type="ECO:0000256" key="6">
    <source>
        <dbReference type="ARBA" id="ARBA00022741"/>
    </source>
</evidence>
<dbReference type="Pfam" id="PF01256">
    <property type="entry name" value="Carb_kinase"/>
    <property type="match status" value="1"/>
</dbReference>
<evidence type="ECO:0000256" key="1">
    <source>
        <dbReference type="ARBA" id="ARBA00000013"/>
    </source>
</evidence>
<comment type="subunit">
    <text evidence="17">Homotetramer.</text>
</comment>
<comment type="function">
    <text evidence="17">Catalyzes the dehydration of the S-form of NAD(P)HX at the expense of ADP, which is converted to AMP. Together with NAD(P)HX epimerase, which catalyzes the epimerization of the S- and R-forms, the enzyme allows the repair of both epimers of NAD(P)HX, a damaged form of NAD(P)H that is a result of enzymatic or heat-dependent hydration.</text>
</comment>
<evidence type="ECO:0000256" key="15">
    <source>
        <dbReference type="ARBA" id="ARBA00048238"/>
    </source>
</evidence>
<evidence type="ECO:0000313" key="23">
    <source>
        <dbReference type="Proteomes" id="UP000606870"/>
    </source>
</evidence>
<gene>
    <name evidence="18" type="primary">nnrE</name>
    <name evidence="17" type="synonym">nnrD</name>
    <name evidence="22" type="ORF">H8J70_00725</name>
</gene>
<feature type="binding site" evidence="17">
    <location>
        <position position="407"/>
    </location>
    <ligand>
        <name>(6S)-NADPHX</name>
        <dbReference type="ChEBI" id="CHEBI:64076"/>
    </ligand>
</feature>
<evidence type="ECO:0000256" key="19">
    <source>
        <dbReference type="PIRNR" id="PIRNR017184"/>
    </source>
</evidence>
<comment type="catalytic activity">
    <reaction evidence="15 17 19">
        <text>(6S)-NADHX + ADP = AMP + phosphate + NADH + H(+)</text>
        <dbReference type="Rhea" id="RHEA:32223"/>
        <dbReference type="ChEBI" id="CHEBI:15378"/>
        <dbReference type="ChEBI" id="CHEBI:43474"/>
        <dbReference type="ChEBI" id="CHEBI:57945"/>
        <dbReference type="ChEBI" id="CHEBI:64074"/>
        <dbReference type="ChEBI" id="CHEBI:456215"/>
        <dbReference type="ChEBI" id="CHEBI:456216"/>
        <dbReference type="EC" id="4.2.1.136"/>
    </reaction>
</comment>
<evidence type="ECO:0000256" key="13">
    <source>
        <dbReference type="ARBA" id="ARBA00023268"/>
    </source>
</evidence>
<dbReference type="Pfam" id="PF03853">
    <property type="entry name" value="YjeF_N"/>
    <property type="match status" value="1"/>
</dbReference>
<evidence type="ECO:0000256" key="14">
    <source>
        <dbReference type="ARBA" id="ARBA00025153"/>
    </source>
</evidence>
<comment type="caution">
    <text evidence="22">The sequence shown here is derived from an EMBL/GenBank/DDBJ whole genome shotgun (WGS) entry which is preliminary data.</text>
</comment>
<dbReference type="EC" id="5.1.99.6" evidence="19"/>
<keyword evidence="23" id="KW-1185">Reference proteome</keyword>
<keyword evidence="13" id="KW-0511">Multifunctional enzyme</keyword>
<comment type="cofactor">
    <cofactor evidence="17">
        <name>Mg(2+)</name>
        <dbReference type="ChEBI" id="CHEBI:18420"/>
    </cofactor>
</comment>
<evidence type="ECO:0000256" key="9">
    <source>
        <dbReference type="ARBA" id="ARBA00022958"/>
    </source>
</evidence>
<comment type="similarity">
    <text evidence="3 19">In the N-terminal section; belongs to the NnrE/AIBP family.</text>
</comment>
<comment type="catalytic activity">
    <reaction evidence="16 17 19">
        <text>(6S)-NADPHX + ADP = AMP + phosphate + NADPH + H(+)</text>
        <dbReference type="Rhea" id="RHEA:32235"/>
        <dbReference type="ChEBI" id="CHEBI:15378"/>
        <dbReference type="ChEBI" id="CHEBI:43474"/>
        <dbReference type="ChEBI" id="CHEBI:57783"/>
        <dbReference type="ChEBI" id="CHEBI:64076"/>
        <dbReference type="ChEBI" id="CHEBI:456215"/>
        <dbReference type="ChEBI" id="CHEBI:456216"/>
        <dbReference type="EC" id="4.2.1.136"/>
    </reaction>
</comment>
<evidence type="ECO:0000256" key="18">
    <source>
        <dbReference type="HAMAP-Rule" id="MF_01966"/>
    </source>
</evidence>
<evidence type="ECO:0000256" key="7">
    <source>
        <dbReference type="ARBA" id="ARBA00022840"/>
    </source>
</evidence>
<feature type="binding site" evidence="18">
    <location>
        <position position="178"/>
    </location>
    <ligand>
        <name>K(+)</name>
        <dbReference type="ChEBI" id="CHEBI:29103"/>
    </ligand>
</feature>
<dbReference type="CDD" id="cd01171">
    <property type="entry name" value="YXKO-related"/>
    <property type="match status" value="1"/>
</dbReference>
<comment type="similarity">
    <text evidence="18">Belongs to the NnrE/AIBP family.</text>
</comment>
<keyword evidence="10 17" id="KW-0520">NAD</keyword>
<dbReference type="EC" id="4.2.1.136" evidence="19"/>
<feature type="domain" description="YjeF N-terminal" evidence="21">
    <location>
        <begin position="10"/>
        <end position="239"/>
    </location>
</feature>
<evidence type="ECO:0000256" key="8">
    <source>
        <dbReference type="ARBA" id="ARBA00022857"/>
    </source>
</evidence>
<feature type="binding site" evidence="17">
    <location>
        <position position="285"/>
    </location>
    <ligand>
        <name>(6S)-NADPHX</name>
        <dbReference type="ChEBI" id="CHEBI:64076"/>
    </ligand>
</feature>
<evidence type="ECO:0000259" key="20">
    <source>
        <dbReference type="PROSITE" id="PS51383"/>
    </source>
</evidence>
<keyword evidence="7 17" id="KW-0067">ATP-binding</keyword>
<dbReference type="PROSITE" id="PS51383">
    <property type="entry name" value="YJEF_C_3"/>
    <property type="match status" value="1"/>
</dbReference>
<accession>A0ABR6VGD3</accession>
<dbReference type="RefSeq" id="WP_186501843.1">
    <property type="nucleotide sequence ID" value="NZ_JACOGK010000001.1"/>
</dbReference>
<comment type="catalytic activity">
    <reaction evidence="2 18 19">
        <text>(6R)-NADPHX = (6S)-NADPHX</text>
        <dbReference type="Rhea" id="RHEA:32227"/>
        <dbReference type="ChEBI" id="CHEBI:64076"/>
        <dbReference type="ChEBI" id="CHEBI:64077"/>
        <dbReference type="EC" id="5.1.99.6"/>
    </reaction>
</comment>
<feature type="binding site" evidence="18">
    <location>
        <begin position="61"/>
        <end position="65"/>
    </location>
    <ligand>
        <name>(6S)-NADPHX</name>
        <dbReference type="ChEBI" id="CHEBI:64076"/>
    </ligand>
</feature>
<dbReference type="HAMAP" id="MF_01966">
    <property type="entry name" value="NADHX_epimerase"/>
    <property type="match status" value="1"/>
</dbReference>
<evidence type="ECO:0000256" key="4">
    <source>
        <dbReference type="ARBA" id="ARBA00009524"/>
    </source>
</evidence>
<proteinExistence type="inferred from homology"/>
<feature type="binding site" evidence="17">
    <location>
        <position position="475"/>
    </location>
    <ligand>
        <name>(6S)-NADPHX</name>
        <dbReference type="ChEBI" id="CHEBI:64076"/>
    </ligand>
</feature>
<feature type="domain" description="YjeF C-terminal" evidence="20">
    <location>
        <begin position="250"/>
        <end position="536"/>
    </location>
</feature>
<dbReference type="PIRSF" id="PIRSF017184">
    <property type="entry name" value="Nnr"/>
    <property type="match status" value="1"/>
</dbReference>
<evidence type="ECO:0000256" key="17">
    <source>
        <dbReference type="HAMAP-Rule" id="MF_01965"/>
    </source>
</evidence>
<feature type="binding site" evidence="18">
    <location>
        <position position="62"/>
    </location>
    <ligand>
        <name>K(+)</name>
        <dbReference type="ChEBI" id="CHEBI:29103"/>
    </ligand>
</feature>
<keyword evidence="8 17" id="KW-0521">NADP</keyword>
<dbReference type="NCBIfam" id="TIGR00197">
    <property type="entry name" value="yjeF_nterm"/>
    <property type="match status" value="1"/>
</dbReference>
<feature type="binding site" evidence="18">
    <location>
        <position position="138"/>
    </location>
    <ligand>
        <name>K(+)</name>
        <dbReference type="ChEBI" id="CHEBI:29103"/>
    </ligand>
</feature>
<comment type="cofactor">
    <cofactor evidence="18 19">
        <name>K(+)</name>
        <dbReference type="ChEBI" id="CHEBI:29103"/>
    </cofactor>
    <text evidence="18 19">Binds 1 potassium ion per subunit.</text>
</comment>
<evidence type="ECO:0000256" key="11">
    <source>
        <dbReference type="ARBA" id="ARBA00023235"/>
    </source>
</evidence>
<dbReference type="InterPro" id="IPR030677">
    <property type="entry name" value="Nnr"/>
</dbReference>
<evidence type="ECO:0000313" key="22">
    <source>
        <dbReference type="EMBL" id="MBC3535792.1"/>
    </source>
</evidence>
<dbReference type="HAMAP" id="MF_01965">
    <property type="entry name" value="NADHX_dehydratase"/>
    <property type="match status" value="1"/>
</dbReference>
<keyword evidence="6 17" id="KW-0547">Nucleotide-binding</keyword>
<feature type="binding site" evidence="17">
    <location>
        <begin position="444"/>
        <end position="448"/>
    </location>
    <ligand>
        <name>AMP</name>
        <dbReference type="ChEBI" id="CHEBI:456215"/>
    </ligand>
</feature>
<dbReference type="Gene3D" id="3.40.1190.20">
    <property type="match status" value="1"/>
</dbReference>
<feature type="binding site" evidence="17">
    <location>
        <position position="356"/>
    </location>
    <ligand>
        <name>(6S)-NADPHX</name>
        <dbReference type="ChEBI" id="CHEBI:64076"/>
    </ligand>
</feature>
<keyword evidence="9 18" id="KW-0630">Potassium</keyword>
<dbReference type="Proteomes" id="UP000606870">
    <property type="component" value="Unassembled WGS sequence"/>
</dbReference>
<dbReference type="SUPFAM" id="SSF53613">
    <property type="entry name" value="Ribokinase-like"/>
    <property type="match status" value="1"/>
</dbReference>
<evidence type="ECO:0000256" key="10">
    <source>
        <dbReference type="ARBA" id="ARBA00023027"/>
    </source>
</evidence>
<comment type="similarity">
    <text evidence="17">Belongs to the NnrD/CARKD family.</text>
</comment>
<dbReference type="SUPFAM" id="SSF64153">
    <property type="entry name" value="YjeF N-terminal domain-like"/>
    <property type="match status" value="1"/>
</dbReference>
<dbReference type="PANTHER" id="PTHR12592:SF0">
    <property type="entry name" value="ATP-DEPENDENT (S)-NAD(P)H-HYDRATE DEHYDRATASE"/>
    <property type="match status" value="1"/>
</dbReference>
<comment type="catalytic activity">
    <reaction evidence="1 18 19">
        <text>(6R)-NADHX = (6S)-NADHX</text>
        <dbReference type="Rhea" id="RHEA:32215"/>
        <dbReference type="ChEBI" id="CHEBI:64074"/>
        <dbReference type="ChEBI" id="CHEBI:64075"/>
        <dbReference type="EC" id="5.1.99.6"/>
    </reaction>
</comment>
<comment type="function">
    <text evidence="18">Catalyzes the epimerization of the S- and R-forms of NAD(P)HX, a damaged form of NAD(P)H that is a result of enzymatic or heat-dependent hydration. This is a prerequisite for the S-specific NAD(P)H-hydrate dehydratase to allow the repair of both epimers of NAD(P)HX.</text>
</comment>
<comment type="caution">
    <text evidence="18">Lacks conserved residue(s) required for the propagation of feature annotation.</text>
</comment>
<keyword evidence="11 18" id="KW-0413">Isomerase</keyword>
<evidence type="ECO:0000256" key="5">
    <source>
        <dbReference type="ARBA" id="ARBA00022723"/>
    </source>
</evidence>
<feature type="binding site" evidence="18">
    <location>
        <begin position="142"/>
        <end position="148"/>
    </location>
    <ligand>
        <name>(6S)-NADPHX</name>
        <dbReference type="ChEBI" id="CHEBI:64076"/>
    </ligand>
</feature>
<keyword evidence="12 17" id="KW-0456">Lyase</keyword>